<name>A0A0C7NPH8_DEFTU</name>
<comment type="function">
    <text evidence="8">ATPase required for the correct placement of the division site. Cell division inhibitors MinC and MinD act in concert to form an inhibitor capable of blocking formation of the polar Z ring septums. Rapidly oscillates between the poles of the cell to destabilize FtsZ filaments that have formed before they mature into polar Z rings.</text>
</comment>
<sequence>MENSKVFVITSGKGGVGKTTIVANLGASLAKKGYNVCLIDADIGLKNLDIVLGLENRVVYTIIDVINGNKAVMDVLVKHKQLKNLFLLPSSQVANKDMISPEDMVNIVTKLSKHFHYIFIDSPAGIERGFKNAVVAAQHAIVVTTPDLTAISDADRVVGLLENQGYTEDNISLIVNRIKPKLVKKNEMLSANDIKDALALDLLGIIPDSEDILLSTNEGNPLSISKGSNLHIVFDNISDRILGKNIPIEKDLSQLDHTPEGFLEFIKNLFRRRG</sequence>
<evidence type="ECO:0000256" key="3">
    <source>
        <dbReference type="ARBA" id="ARBA00022618"/>
    </source>
</evidence>
<dbReference type="PIRSF" id="PIRSF003092">
    <property type="entry name" value="MinD"/>
    <property type="match status" value="1"/>
</dbReference>
<comment type="similarity">
    <text evidence="1">Belongs to the ParA family. MinD subfamily.</text>
</comment>
<evidence type="ECO:0000256" key="7">
    <source>
        <dbReference type="ARBA" id="ARBA00023306"/>
    </source>
</evidence>
<feature type="domain" description="CobQ/CobB/MinD/ParA nucleotide binding" evidence="11">
    <location>
        <begin position="8"/>
        <end position="221"/>
    </location>
</feature>
<dbReference type="InterPro" id="IPR050625">
    <property type="entry name" value="ParA/MinD_ATPase"/>
</dbReference>
<evidence type="ECO:0000256" key="10">
    <source>
        <dbReference type="PIRSR" id="PIRSR003092-1"/>
    </source>
</evidence>
<keyword evidence="13" id="KW-1185">Reference proteome</keyword>
<dbReference type="GO" id="GO:0016887">
    <property type="term" value="F:ATP hydrolysis activity"/>
    <property type="evidence" value="ECO:0007669"/>
    <property type="project" value="InterPro"/>
</dbReference>
<dbReference type="SUPFAM" id="SSF52540">
    <property type="entry name" value="P-loop containing nucleoside triphosphate hydrolases"/>
    <property type="match status" value="1"/>
</dbReference>
<dbReference type="CDD" id="cd02036">
    <property type="entry name" value="MinD"/>
    <property type="match status" value="1"/>
</dbReference>
<evidence type="ECO:0000256" key="6">
    <source>
        <dbReference type="ARBA" id="ARBA00023210"/>
    </source>
</evidence>
<dbReference type="GO" id="GO:0005829">
    <property type="term" value="C:cytosol"/>
    <property type="evidence" value="ECO:0007669"/>
    <property type="project" value="TreeGrafter"/>
</dbReference>
<proteinExistence type="inferred from homology"/>
<feature type="binding site" evidence="10">
    <location>
        <begin position="13"/>
        <end position="20"/>
    </location>
    <ligand>
        <name>ATP</name>
        <dbReference type="ChEBI" id="CHEBI:30616"/>
    </ligand>
</feature>
<dbReference type="RefSeq" id="WP_045087351.1">
    <property type="nucleotide sequence ID" value="NZ_LN824141.1"/>
</dbReference>
<dbReference type="STRING" id="1006576.DTL3_0464"/>
<dbReference type="GO" id="GO:0000917">
    <property type="term" value="P:division septum assembly"/>
    <property type="evidence" value="ECO:0007669"/>
    <property type="project" value="UniProtKB-KW"/>
</dbReference>
<dbReference type="InterPro" id="IPR010223">
    <property type="entry name" value="MinD"/>
</dbReference>
<dbReference type="InterPro" id="IPR002586">
    <property type="entry name" value="CobQ/CobB/MinD/ParA_Nub-bd_dom"/>
</dbReference>
<dbReference type="PANTHER" id="PTHR43384:SF6">
    <property type="entry name" value="SEPTUM SITE-DETERMINING PROTEIN MIND HOMOLOG, CHLOROPLASTIC"/>
    <property type="match status" value="1"/>
</dbReference>
<dbReference type="InterPro" id="IPR025501">
    <property type="entry name" value="MinD_FleN"/>
</dbReference>
<dbReference type="GO" id="GO:0051782">
    <property type="term" value="P:negative regulation of cell division"/>
    <property type="evidence" value="ECO:0007669"/>
    <property type="project" value="TreeGrafter"/>
</dbReference>
<dbReference type="InterPro" id="IPR027417">
    <property type="entry name" value="P-loop_NTPase"/>
</dbReference>
<keyword evidence="4 10" id="KW-0547">Nucleotide-binding</keyword>
<gene>
    <name evidence="12" type="primary">minD</name>
    <name evidence="12" type="ORF">DTL3_0464</name>
</gene>
<evidence type="ECO:0000313" key="12">
    <source>
        <dbReference type="EMBL" id="CEP77787.1"/>
    </source>
</evidence>
<evidence type="ECO:0000259" key="11">
    <source>
        <dbReference type="Pfam" id="PF01656"/>
    </source>
</evidence>
<evidence type="ECO:0000256" key="2">
    <source>
        <dbReference type="ARBA" id="ARBA00016887"/>
    </source>
</evidence>
<keyword evidence="3" id="KW-0132">Cell division</keyword>
<evidence type="ECO:0000256" key="5">
    <source>
        <dbReference type="ARBA" id="ARBA00022840"/>
    </source>
</evidence>
<dbReference type="GO" id="GO:0005524">
    <property type="term" value="F:ATP binding"/>
    <property type="evidence" value="ECO:0007669"/>
    <property type="project" value="UniProtKB-KW"/>
</dbReference>
<organism evidence="12 13">
    <name type="scientific">Defluviitoga tunisiensis</name>
    <dbReference type="NCBI Taxonomy" id="1006576"/>
    <lineage>
        <taxon>Bacteria</taxon>
        <taxon>Thermotogati</taxon>
        <taxon>Thermotogota</taxon>
        <taxon>Thermotogae</taxon>
        <taxon>Petrotogales</taxon>
        <taxon>Petrotogaceae</taxon>
        <taxon>Defluviitoga</taxon>
    </lineage>
</organism>
<dbReference type="Proteomes" id="UP000032809">
    <property type="component" value="Chromosome I"/>
</dbReference>
<dbReference type="HOGENOM" id="CLU_037612_0_1_0"/>
<dbReference type="PANTHER" id="PTHR43384">
    <property type="entry name" value="SEPTUM SITE-DETERMINING PROTEIN MIND HOMOLOG, CHLOROPLASTIC-RELATED"/>
    <property type="match status" value="1"/>
</dbReference>
<dbReference type="NCBIfam" id="TIGR01968">
    <property type="entry name" value="minD_bact"/>
    <property type="match status" value="1"/>
</dbReference>
<evidence type="ECO:0000256" key="4">
    <source>
        <dbReference type="ARBA" id="ARBA00022741"/>
    </source>
</evidence>
<dbReference type="AlphaFoldDB" id="A0A0C7NPH8"/>
<keyword evidence="5 10" id="KW-0067">ATP-binding</keyword>
<keyword evidence="6" id="KW-0717">Septation</keyword>
<evidence type="ECO:0000256" key="9">
    <source>
        <dbReference type="ARBA" id="ARBA00032845"/>
    </source>
</evidence>
<dbReference type="Pfam" id="PF01656">
    <property type="entry name" value="CbiA"/>
    <property type="match status" value="1"/>
</dbReference>
<dbReference type="KEGG" id="dtn:DTL3_0464"/>
<reference evidence="13" key="1">
    <citation type="submission" date="2014-11" db="EMBL/GenBank/DDBJ databases">
        <authorList>
            <person name="Wibberg D."/>
        </authorList>
    </citation>
    <scope>NUCLEOTIDE SEQUENCE [LARGE SCALE GENOMIC DNA]</scope>
    <source>
        <strain evidence="13">L3</strain>
    </source>
</reference>
<evidence type="ECO:0000313" key="13">
    <source>
        <dbReference type="Proteomes" id="UP000032809"/>
    </source>
</evidence>
<dbReference type="PATRIC" id="fig|1006576.9.peg.456"/>
<dbReference type="OrthoDB" id="9773088at2"/>
<dbReference type="GO" id="GO:0009898">
    <property type="term" value="C:cytoplasmic side of plasma membrane"/>
    <property type="evidence" value="ECO:0007669"/>
    <property type="project" value="TreeGrafter"/>
</dbReference>
<protein>
    <recommendedName>
        <fullName evidence="2">Septum site-determining protein MinD</fullName>
    </recommendedName>
    <alternativeName>
        <fullName evidence="9">Cell division inhibitor MinD</fullName>
    </alternativeName>
</protein>
<dbReference type="Gene3D" id="3.40.50.300">
    <property type="entry name" value="P-loop containing nucleotide triphosphate hydrolases"/>
    <property type="match status" value="1"/>
</dbReference>
<evidence type="ECO:0000256" key="8">
    <source>
        <dbReference type="ARBA" id="ARBA00025436"/>
    </source>
</evidence>
<evidence type="ECO:0000256" key="1">
    <source>
        <dbReference type="ARBA" id="ARBA00010257"/>
    </source>
</evidence>
<dbReference type="EMBL" id="LN824141">
    <property type="protein sequence ID" value="CEP77787.1"/>
    <property type="molecule type" value="Genomic_DNA"/>
</dbReference>
<keyword evidence="7" id="KW-0131">Cell cycle</keyword>
<accession>A0A0C7NPH8</accession>